<dbReference type="OMA" id="DHWECLK"/>
<evidence type="ECO:0000313" key="3">
    <source>
        <dbReference type="Proteomes" id="UP000019116"/>
    </source>
</evidence>
<accession>A0A3B6I1Q8</accession>
<evidence type="ECO:0000313" key="2">
    <source>
        <dbReference type="EnsemblPlants" id="TraesCS4A02G370300.1.cds1"/>
    </source>
</evidence>
<dbReference type="Gramene" id="TraesLDM4A03G02170940.1">
    <property type="protein sequence ID" value="TraesLDM4A03G02170940.1.CDS1"/>
    <property type="gene ID" value="TraesLDM4A03G02170940"/>
</dbReference>
<dbReference type="Gramene" id="TraesJAG4A03G02173450.1">
    <property type="protein sequence ID" value="TraesJAG4A03G02173450.1.CDS1"/>
    <property type="gene ID" value="TraesJAG4A03G02173450"/>
</dbReference>
<feature type="compositionally biased region" description="Low complexity" evidence="1">
    <location>
        <begin position="1"/>
        <end position="11"/>
    </location>
</feature>
<dbReference type="Gramene" id="TraesSYM4A03G02199710.1">
    <property type="protein sequence ID" value="TraesSYM4A03G02199710.1.CDS1"/>
    <property type="gene ID" value="TraesSYM4A03G02199710"/>
</dbReference>
<keyword evidence="3" id="KW-1185">Reference proteome</keyword>
<reference evidence="2" key="1">
    <citation type="submission" date="2018-08" db="EMBL/GenBank/DDBJ databases">
        <authorList>
            <person name="Rossello M."/>
        </authorList>
    </citation>
    <scope>NUCLEOTIDE SEQUENCE [LARGE SCALE GENOMIC DNA]</scope>
    <source>
        <strain evidence="2">cv. Chinese Spring</strain>
    </source>
</reference>
<dbReference type="Gramene" id="TraesCS4A02G370300.1">
    <property type="protein sequence ID" value="TraesCS4A02G370300.1.cds1"/>
    <property type="gene ID" value="TraesCS4A02G370300"/>
</dbReference>
<dbReference type="OrthoDB" id="599439at2759"/>
<dbReference type="Gramene" id="TraesCLE_scaffold_076972_01G000100.1">
    <property type="protein sequence ID" value="TraesCLE_scaffold_076972_01G000100.1"/>
    <property type="gene ID" value="TraesCLE_scaffold_076972_01G000100"/>
</dbReference>
<dbReference type="Gramene" id="TraesJUL4A03G02192120.1">
    <property type="protein sequence ID" value="TraesJUL4A03G02192120.1.CDS1"/>
    <property type="gene ID" value="TraesJUL4A03G02192120"/>
</dbReference>
<name>A0A3B6I1Q8_WHEAT</name>
<dbReference type="Proteomes" id="UP000019116">
    <property type="component" value="Chromosome 4A"/>
</dbReference>
<dbReference type="Gramene" id="TraesSTA4A03G02169470.1">
    <property type="protein sequence ID" value="TraesSTA4A03G02169470.1.CDS1"/>
    <property type="gene ID" value="TraesSTA4A03G02169470"/>
</dbReference>
<dbReference type="Gramene" id="TraesWEE_scaffold_075423_01G000100.1">
    <property type="protein sequence ID" value="TraesWEE_scaffold_075423_01G000100.1"/>
    <property type="gene ID" value="TraesWEE_scaffold_075423_01G000100"/>
</dbReference>
<dbReference type="PROSITE" id="PS51257">
    <property type="entry name" value="PROKAR_LIPOPROTEIN"/>
    <property type="match status" value="1"/>
</dbReference>
<dbReference type="AlphaFoldDB" id="A0A3B6I1Q8"/>
<dbReference type="Gramene" id="TraesARI4A03G02210510.1">
    <property type="protein sequence ID" value="TraesARI4A03G02210510.1.CDS1"/>
    <property type="gene ID" value="TraesARI4A03G02210510"/>
</dbReference>
<dbReference type="Gramene" id="TraesROB_scaffold_011878_01G000800.1">
    <property type="protein sequence ID" value="TraesROB_scaffold_011878_01G000800.1"/>
    <property type="gene ID" value="TraesROB_scaffold_011878_01G000800"/>
</dbReference>
<dbReference type="Gramene" id="TraesMAC4A03G02170980.1">
    <property type="protein sequence ID" value="TraesMAC4A03G02170980.1.CDS1"/>
    <property type="gene ID" value="TraesMAC4A03G02170980"/>
</dbReference>
<protein>
    <submittedName>
        <fullName evidence="2">Uncharacterized protein</fullName>
    </submittedName>
</protein>
<dbReference type="Gramene" id="TraesPARA_EIv1.0_1218560.1">
    <property type="protein sequence ID" value="TraesPARA_EIv1.0_1218560.1.CDS1"/>
    <property type="gene ID" value="TraesPARA_EIv1.0_1218560"/>
</dbReference>
<feature type="region of interest" description="Disordered" evidence="1">
    <location>
        <begin position="1"/>
        <end position="24"/>
    </location>
</feature>
<dbReference type="Gramene" id="TraesCAD_scaffold_069110_01G000100.1">
    <property type="protein sequence ID" value="TraesCAD_scaffold_069110_01G000100.1"/>
    <property type="gene ID" value="TraesCAD_scaffold_069110_01G000100"/>
</dbReference>
<dbReference type="GeneID" id="123082847"/>
<proteinExistence type="predicted"/>
<feature type="region of interest" description="Disordered" evidence="1">
    <location>
        <begin position="74"/>
        <end position="93"/>
    </location>
</feature>
<dbReference type="PANTHER" id="PTHR33622:SF9">
    <property type="entry name" value="OS03G0724600 PROTEIN"/>
    <property type="match status" value="1"/>
</dbReference>
<evidence type="ECO:0000256" key="1">
    <source>
        <dbReference type="SAM" id="MobiDB-lite"/>
    </source>
</evidence>
<gene>
    <name evidence="2" type="primary">LOC123082847</name>
</gene>
<reference evidence="2" key="2">
    <citation type="submission" date="2018-10" db="UniProtKB">
        <authorList>
            <consortium name="EnsemblPlants"/>
        </authorList>
    </citation>
    <scope>IDENTIFICATION</scope>
</reference>
<sequence length="93" mass="9883">MENKGAAAPAAPEKEEAQAAAAAATSCFKRTVGEDASLLELAKDQYRQFAEAQGRDHWECLKNKVSSMFADPIFGGLKPDSTANTPPPSVESQ</sequence>
<dbReference type="RefSeq" id="XP_044361016.1">
    <property type="nucleotide sequence ID" value="XM_044505081.1"/>
</dbReference>
<dbReference type="PANTHER" id="PTHR33622">
    <property type="entry name" value="OS03G0724500 PROTEIN"/>
    <property type="match status" value="1"/>
</dbReference>
<organism evidence="2">
    <name type="scientific">Triticum aestivum</name>
    <name type="common">Wheat</name>
    <dbReference type="NCBI Taxonomy" id="4565"/>
    <lineage>
        <taxon>Eukaryota</taxon>
        <taxon>Viridiplantae</taxon>
        <taxon>Streptophyta</taxon>
        <taxon>Embryophyta</taxon>
        <taxon>Tracheophyta</taxon>
        <taxon>Spermatophyta</taxon>
        <taxon>Magnoliopsida</taxon>
        <taxon>Liliopsida</taxon>
        <taxon>Poales</taxon>
        <taxon>Poaceae</taxon>
        <taxon>BOP clade</taxon>
        <taxon>Pooideae</taxon>
        <taxon>Triticodae</taxon>
        <taxon>Triticeae</taxon>
        <taxon>Triticinae</taxon>
        <taxon>Triticum</taxon>
    </lineage>
</organism>
<dbReference type="EnsemblPlants" id="TraesCS4A02G370300.1">
    <property type="protein sequence ID" value="TraesCS4A02G370300.1.cds1"/>
    <property type="gene ID" value="TraesCS4A02G370300"/>
</dbReference>
<dbReference type="Gramene" id="TraesCS4A03G0910400.1">
    <property type="protein sequence ID" value="TraesCS4A03G0910400.1.CDS1"/>
    <property type="gene ID" value="TraesCS4A03G0910400"/>
</dbReference>